<sequence>MHAYEATKIVFQRIQSLEPENASKIMGFLLIQDVGEKEMIRLAFGPESLIQSVIIQAKIELSLNMMIGGVNLPSPLGISPSSWTSSTNLSDFLTSDDLVSLTTYNGPFYEVDLIDELQLSSDDMSG</sequence>
<dbReference type="Proteomes" id="UP001567538">
    <property type="component" value="Unassembled WGS sequence"/>
</dbReference>
<evidence type="ECO:0000256" key="2">
    <source>
        <dbReference type="ARBA" id="ARBA00022771"/>
    </source>
</evidence>
<keyword evidence="2" id="KW-0863">Zinc-finger</keyword>
<evidence type="ECO:0000256" key="1">
    <source>
        <dbReference type="ARBA" id="ARBA00022723"/>
    </source>
</evidence>
<evidence type="ECO:0000259" key="6">
    <source>
        <dbReference type="Pfam" id="PF23182"/>
    </source>
</evidence>
<evidence type="ECO:0000256" key="3">
    <source>
        <dbReference type="ARBA" id="ARBA00022833"/>
    </source>
</evidence>
<feature type="domain" description="AtC3H46-like PABC-like" evidence="6">
    <location>
        <begin position="1"/>
        <end position="64"/>
    </location>
</feature>
<evidence type="ECO:0000313" key="7">
    <source>
        <dbReference type="EMBL" id="KAL1559572.1"/>
    </source>
</evidence>
<dbReference type="InterPro" id="IPR056276">
    <property type="entry name" value="AtC3H46-like_PABC-like"/>
</dbReference>
<comment type="caution">
    <text evidence="7">The sequence shown here is derived from an EMBL/GenBank/DDBJ whole genome shotgun (WGS) entry which is preliminary data.</text>
</comment>
<keyword evidence="5" id="KW-0238">DNA-binding</keyword>
<keyword evidence="3" id="KW-0862">Zinc</keyword>
<reference evidence="7 8" key="1">
    <citation type="submission" date="2024-06" db="EMBL/GenBank/DDBJ databases">
        <title>A chromosome level genome sequence of Diviner's sage (Salvia divinorum).</title>
        <authorList>
            <person name="Ford S.A."/>
            <person name="Ro D.-K."/>
            <person name="Ness R.W."/>
            <person name="Phillips M.A."/>
        </authorList>
    </citation>
    <scope>NUCLEOTIDE SEQUENCE [LARGE SCALE GENOMIC DNA]</scope>
    <source>
        <strain evidence="7">SAF-2024a</strain>
        <tissue evidence="7">Leaf</tissue>
    </source>
</reference>
<dbReference type="GO" id="GO:0003677">
    <property type="term" value="F:DNA binding"/>
    <property type="evidence" value="ECO:0007669"/>
    <property type="project" value="UniProtKB-KW"/>
</dbReference>
<evidence type="ECO:0000313" key="8">
    <source>
        <dbReference type="Proteomes" id="UP001567538"/>
    </source>
</evidence>
<gene>
    <name evidence="7" type="ORF">AAHA92_09901</name>
</gene>
<keyword evidence="4" id="KW-0694">RNA-binding</keyword>
<dbReference type="PANTHER" id="PTHR24009:SF3">
    <property type="entry name" value="RNA-BINDING (RRM_RBD_RNP MOTIFS) FAMILY PROTEIN-RELATED"/>
    <property type="match status" value="1"/>
</dbReference>
<evidence type="ECO:0000256" key="5">
    <source>
        <dbReference type="ARBA" id="ARBA00023125"/>
    </source>
</evidence>
<dbReference type="GO" id="GO:0008270">
    <property type="term" value="F:zinc ion binding"/>
    <property type="evidence" value="ECO:0007669"/>
    <property type="project" value="UniProtKB-KW"/>
</dbReference>
<name>A0ABD1HTM7_SALDI</name>
<organism evidence="7 8">
    <name type="scientific">Salvia divinorum</name>
    <name type="common">Maria pastora</name>
    <name type="synonym">Diviner's sage</name>
    <dbReference type="NCBI Taxonomy" id="28513"/>
    <lineage>
        <taxon>Eukaryota</taxon>
        <taxon>Viridiplantae</taxon>
        <taxon>Streptophyta</taxon>
        <taxon>Embryophyta</taxon>
        <taxon>Tracheophyta</taxon>
        <taxon>Spermatophyta</taxon>
        <taxon>Magnoliopsida</taxon>
        <taxon>eudicotyledons</taxon>
        <taxon>Gunneridae</taxon>
        <taxon>Pentapetalae</taxon>
        <taxon>asterids</taxon>
        <taxon>lamiids</taxon>
        <taxon>Lamiales</taxon>
        <taxon>Lamiaceae</taxon>
        <taxon>Nepetoideae</taxon>
        <taxon>Mentheae</taxon>
        <taxon>Salviinae</taxon>
        <taxon>Salvia</taxon>
        <taxon>Salvia subgen. Calosphace</taxon>
    </lineage>
</organism>
<protein>
    <submittedName>
        <fullName evidence="7">Zinc finger CCCH domain-containing protein 53-like</fullName>
    </submittedName>
</protein>
<keyword evidence="8" id="KW-1185">Reference proteome</keyword>
<proteinExistence type="predicted"/>
<dbReference type="PANTHER" id="PTHR24009">
    <property type="entry name" value="RNA-BINDING (RRM/RBD/RNP MOTIFS)"/>
    <property type="match status" value="1"/>
</dbReference>
<dbReference type="Pfam" id="PF23182">
    <property type="entry name" value="PABC_AtC3H46"/>
    <property type="match status" value="1"/>
</dbReference>
<dbReference type="AlphaFoldDB" id="A0ABD1HTM7"/>
<dbReference type="EMBL" id="JBEAFC010000004">
    <property type="protein sequence ID" value="KAL1559572.1"/>
    <property type="molecule type" value="Genomic_DNA"/>
</dbReference>
<accession>A0ABD1HTM7</accession>
<dbReference type="GO" id="GO:0003723">
    <property type="term" value="F:RNA binding"/>
    <property type="evidence" value="ECO:0007669"/>
    <property type="project" value="UniProtKB-KW"/>
</dbReference>
<keyword evidence="1" id="KW-0479">Metal-binding</keyword>
<evidence type="ECO:0000256" key="4">
    <source>
        <dbReference type="ARBA" id="ARBA00022884"/>
    </source>
</evidence>